<proteinExistence type="predicted"/>
<organism evidence="1 2">
    <name type="scientific">Iodobacter violaceini</name>
    <dbReference type="NCBI Taxonomy" id="3044271"/>
    <lineage>
        <taxon>Bacteria</taxon>
        <taxon>Pseudomonadati</taxon>
        <taxon>Pseudomonadota</taxon>
        <taxon>Betaproteobacteria</taxon>
        <taxon>Neisseriales</taxon>
        <taxon>Chitinibacteraceae</taxon>
        <taxon>Iodobacter</taxon>
    </lineage>
</organism>
<reference evidence="1 2" key="1">
    <citation type="submission" date="2020-03" db="EMBL/GenBank/DDBJ databases">
        <title>Draft genome sequence of environmentally isolated violet-colored cultures.</title>
        <authorList>
            <person name="Wilson H.S."/>
        </authorList>
    </citation>
    <scope>NUCLEOTIDE SEQUENCE [LARGE SCALE GENOMIC DNA]</scope>
    <source>
        <strain evidence="1 2">HSC-16F04</strain>
    </source>
</reference>
<dbReference type="Proteomes" id="UP000712570">
    <property type="component" value="Unassembled WGS sequence"/>
</dbReference>
<dbReference type="EMBL" id="JAAOLX010000001">
    <property type="protein sequence ID" value="NHQ84873.1"/>
    <property type="molecule type" value="Genomic_DNA"/>
</dbReference>
<keyword evidence="2" id="KW-1185">Reference proteome</keyword>
<comment type="caution">
    <text evidence="1">The sequence shown here is derived from an EMBL/GenBank/DDBJ whole genome shotgun (WGS) entry which is preliminary data.</text>
</comment>
<gene>
    <name evidence="1" type="ORF">HA050_01950</name>
</gene>
<dbReference type="RefSeq" id="WP_166821370.1">
    <property type="nucleotide sequence ID" value="NZ_JAAOLX010000001.1"/>
</dbReference>
<evidence type="ECO:0000313" key="2">
    <source>
        <dbReference type="Proteomes" id="UP000712570"/>
    </source>
</evidence>
<sequence>MKNTTLSINKIAARAIHTSRRASYLIDLRSRDMNNKKLRELTAKSCFIAYKWLMIYEERSKEEEDKNTIS</sequence>
<evidence type="ECO:0000313" key="1">
    <source>
        <dbReference type="EMBL" id="NHQ84873.1"/>
    </source>
</evidence>
<protein>
    <submittedName>
        <fullName evidence="1">Uncharacterized protein</fullName>
    </submittedName>
</protein>
<name>A0ABX0KXE3_9NEIS</name>
<accession>A0ABX0KXE3</accession>